<feature type="transmembrane region" description="Helical" evidence="1">
    <location>
        <begin position="52"/>
        <end position="79"/>
    </location>
</feature>
<organism evidence="2 3">
    <name type="scientific">Seohaeicola zhoushanensis</name>
    <dbReference type="NCBI Taxonomy" id="1569283"/>
    <lineage>
        <taxon>Bacteria</taxon>
        <taxon>Pseudomonadati</taxon>
        <taxon>Pseudomonadota</taxon>
        <taxon>Alphaproteobacteria</taxon>
        <taxon>Rhodobacterales</taxon>
        <taxon>Roseobacteraceae</taxon>
        <taxon>Seohaeicola</taxon>
    </lineage>
</organism>
<reference evidence="2" key="2">
    <citation type="submission" date="2020-09" db="EMBL/GenBank/DDBJ databases">
        <authorList>
            <person name="Sun Q."/>
            <person name="Kim S."/>
        </authorList>
    </citation>
    <scope>NUCLEOTIDE SEQUENCE</scope>
    <source>
        <strain evidence="2">KCTC 42650</strain>
    </source>
</reference>
<keyword evidence="1" id="KW-1133">Transmembrane helix</keyword>
<dbReference type="Proteomes" id="UP000626220">
    <property type="component" value="Unassembled WGS sequence"/>
</dbReference>
<keyword evidence="1" id="KW-0472">Membrane</keyword>
<gene>
    <name evidence="2" type="ORF">GCM10017056_02400</name>
</gene>
<keyword evidence="3" id="KW-1185">Reference proteome</keyword>
<dbReference type="InterPro" id="IPR021737">
    <property type="entry name" value="Phage_phiKZ_Orf197"/>
</dbReference>
<evidence type="ECO:0000313" key="2">
    <source>
        <dbReference type="EMBL" id="GHF34472.1"/>
    </source>
</evidence>
<name>A0A8J3M7B0_9RHOB</name>
<dbReference type="AlphaFoldDB" id="A0A8J3M7B0"/>
<keyword evidence="1" id="KW-0812">Transmembrane</keyword>
<proteinExistence type="predicted"/>
<feature type="transmembrane region" description="Helical" evidence="1">
    <location>
        <begin position="6"/>
        <end position="31"/>
    </location>
</feature>
<sequence length="133" mass="15074">MPEAALAGHVSTVLILICLLQIKHMFADYFLQTPRMLEGRSNYWHLGRAEHAGVHVLGSIIALLLVGAPMLFILVLVVIEWVVHFNIDWAKARYSEKKGFGPYEAGYWRANGFDQALHQLTYVAMAWAFIEFA</sequence>
<reference evidence="2" key="1">
    <citation type="journal article" date="2014" name="Int. J. Syst. Evol. Microbiol.">
        <title>Complete genome sequence of Corynebacterium casei LMG S-19264T (=DSM 44701T), isolated from a smear-ripened cheese.</title>
        <authorList>
            <consortium name="US DOE Joint Genome Institute (JGI-PGF)"/>
            <person name="Walter F."/>
            <person name="Albersmeier A."/>
            <person name="Kalinowski J."/>
            <person name="Ruckert C."/>
        </authorList>
    </citation>
    <scope>NUCLEOTIDE SEQUENCE</scope>
    <source>
        <strain evidence="2">KCTC 42650</strain>
    </source>
</reference>
<protein>
    <recommendedName>
        <fullName evidence="4">DUF3307 domain-containing protein</fullName>
    </recommendedName>
</protein>
<accession>A0A8J3M7B0</accession>
<comment type="caution">
    <text evidence="2">The sequence shown here is derived from an EMBL/GenBank/DDBJ whole genome shotgun (WGS) entry which is preliminary data.</text>
</comment>
<evidence type="ECO:0000313" key="3">
    <source>
        <dbReference type="Proteomes" id="UP000626220"/>
    </source>
</evidence>
<evidence type="ECO:0008006" key="4">
    <source>
        <dbReference type="Google" id="ProtNLM"/>
    </source>
</evidence>
<evidence type="ECO:0000256" key="1">
    <source>
        <dbReference type="SAM" id="Phobius"/>
    </source>
</evidence>
<dbReference type="EMBL" id="BNCJ01000001">
    <property type="protein sequence ID" value="GHF34472.1"/>
    <property type="molecule type" value="Genomic_DNA"/>
</dbReference>
<dbReference type="Pfam" id="PF11750">
    <property type="entry name" value="DUF3307"/>
    <property type="match status" value="1"/>
</dbReference>